<dbReference type="Proteomes" id="UP001236569">
    <property type="component" value="Unassembled WGS sequence"/>
</dbReference>
<organism evidence="4 5">
    <name type="scientific">Flectobacillus longus</name>
    <dbReference type="NCBI Taxonomy" id="2984207"/>
    <lineage>
        <taxon>Bacteria</taxon>
        <taxon>Pseudomonadati</taxon>
        <taxon>Bacteroidota</taxon>
        <taxon>Cytophagia</taxon>
        <taxon>Cytophagales</taxon>
        <taxon>Flectobacillaceae</taxon>
        <taxon>Flectobacillus</taxon>
    </lineage>
</organism>
<comment type="similarity">
    <text evidence="1">Belongs to the sulfatase family.</text>
</comment>
<evidence type="ECO:0000313" key="4">
    <source>
        <dbReference type="EMBL" id="MDI9863320.1"/>
    </source>
</evidence>
<dbReference type="Pfam" id="PF00884">
    <property type="entry name" value="Sulfatase"/>
    <property type="match status" value="1"/>
</dbReference>
<dbReference type="PANTHER" id="PTHR42693:SF53">
    <property type="entry name" value="ENDO-4-O-SULFATASE"/>
    <property type="match status" value="1"/>
</dbReference>
<name>A0ABT6YII2_9BACT</name>
<protein>
    <submittedName>
        <fullName evidence="4">Arylsulfatase</fullName>
    </submittedName>
</protein>
<dbReference type="Gene3D" id="3.40.720.10">
    <property type="entry name" value="Alkaline Phosphatase, subunit A"/>
    <property type="match status" value="1"/>
</dbReference>
<keyword evidence="2" id="KW-0378">Hydrolase</keyword>
<dbReference type="CDD" id="cd16145">
    <property type="entry name" value="ARS_like"/>
    <property type="match status" value="1"/>
</dbReference>
<dbReference type="InterPro" id="IPR050738">
    <property type="entry name" value="Sulfatase"/>
</dbReference>
<keyword evidence="5" id="KW-1185">Reference proteome</keyword>
<evidence type="ECO:0000256" key="2">
    <source>
        <dbReference type="ARBA" id="ARBA00022801"/>
    </source>
</evidence>
<dbReference type="InterPro" id="IPR000917">
    <property type="entry name" value="Sulfatase_N"/>
</dbReference>
<proteinExistence type="inferred from homology"/>
<sequence>MKKILLLASFLGFVKIEQSHAQTKTKVISKPNIVLIIADDLGYGDVGFNGQQLIKTPNLDKLAASGMKFNQFYAGTSVCAPSRSALLSGLHTGHTYIRGNKGVLPEGQEPIADSVVTMAEVLKTAGYTTAAYGKWGLGPVGSVGDPNKQGFDYFYGYNCQTLAHRYYPNHLWNNGQKVVLEANENLVQNKIYAPDLIQEKAIGFIKEQSSKQPFFLFLPYILPHAELIAPDDSLLQYYKNKFQEKPYKGQDYGPNATGGGYASQQCPRAAFAAMVARLDLYVGQVVAQLKAQGLDKNTLIIFSSDNGPHIEGGADPKFFKSSGPYKGVKRDLYEGGIREPFVASWKGVIKPNSVSNHIGAFWDLLPTFAELAGAKTRKGIDGRSFANVLTGKGKAPQHDFLYWEFHEQGGKQAVRQGKWKAIRFNVIENPNAPVELYDLENDPEEAKNLAQQFPEKAQELGKLMTQSHTRSALFPLGNK</sequence>
<comment type="caution">
    <text evidence="4">The sequence shown here is derived from an EMBL/GenBank/DDBJ whole genome shotgun (WGS) entry which is preliminary data.</text>
</comment>
<dbReference type="InterPro" id="IPR017850">
    <property type="entry name" value="Alkaline_phosphatase_core_sf"/>
</dbReference>
<gene>
    <name evidence="4" type="ORF">QM480_03220</name>
</gene>
<reference evidence="4 5" key="1">
    <citation type="submission" date="2023-05" db="EMBL/GenBank/DDBJ databases">
        <title>Novel species of genus Flectobacillus isolated from stream in China.</title>
        <authorList>
            <person name="Lu H."/>
        </authorList>
    </citation>
    <scope>NUCLEOTIDE SEQUENCE [LARGE SCALE GENOMIC DNA]</scope>
    <source>
        <strain evidence="4 5">DC10W</strain>
    </source>
</reference>
<feature type="domain" description="Sulfatase N-terminal" evidence="3">
    <location>
        <begin position="31"/>
        <end position="374"/>
    </location>
</feature>
<dbReference type="Gene3D" id="3.30.1120.10">
    <property type="match status" value="1"/>
</dbReference>
<evidence type="ECO:0000313" key="5">
    <source>
        <dbReference type="Proteomes" id="UP001236569"/>
    </source>
</evidence>
<evidence type="ECO:0000259" key="3">
    <source>
        <dbReference type="Pfam" id="PF00884"/>
    </source>
</evidence>
<dbReference type="EMBL" id="JASHID010000002">
    <property type="protein sequence ID" value="MDI9863320.1"/>
    <property type="molecule type" value="Genomic_DNA"/>
</dbReference>
<evidence type="ECO:0000256" key="1">
    <source>
        <dbReference type="ARBA" id="ARBA00008779"/>
    </source>
</evidence>
<dbReference type="PANTHER" id="PTHR42693">
    <property type="entry name" value="ARYLSULFATASE FAMILY MEMBER"/>
    <property type="match status" value="1"/>
</dbReference>
<accession>A0ABT6YII2</accession>
<dbReference type="SUPFAM" id="SSF53649">
    <property type="entry name" value="Alkaline phosphatase-like"/>
    <property type="match status" value="1"/>
</dbReference>
<dbReference type="RefSeq" id="WP_283368626.1">
    <property type="nucleotide sequence ID" value="NZ_JASHID010000002.1"/>
</dbReference>